<dbReference type="GO" id="GO:0005524">
    <property type="term" value="F:ATP binding"/>
    <property type="evidence" value="ECO:0007669"/>
    <property type="project" value="UniProtKB-UniRule"/>
</dbReference>
<evidence type="ECO:0000256" key="19">
    <source>
        <dbReference type="ARBA" id="ARBA00048679"/>
    </source>
</evidence>
<keyword evidence="10" id="KW-0677">Repeat</keyword>
<dbReference type="InterPro" id="IPR008271">
    <property type="entry name" value="Ser/Thr_kinase_AS"/>
</dbReference>
<evidence type="ECO:0000256" key="11">
    <source>
        <dbReference type="ARBA" id="ARBA00022741"/>
    </source>
</evidence>
<evidence type="ECO:0000256" key="8">
    <source>
        <dbReference type="ARBA" id="ARBA00022692"/>
    </source>
</evidence>
<keyword evidence="17" id="KW-0325">Glycoprotein</keyword>
<dbReference type="Gene3D" id="3.80.10.10">
    <property type="entry name" value="Ribonuclease Inhibitor"/>
    <property type="match status" value="3"/>
</dbReference>
<dbReference type="PRINTS" id="PR00019">
    <property type="entry name" value="LEURICHRPT"/>
</dbReference>
<dbReference type="PROSITE" id="PS00108">
    <property type="entry name" value="PROTEIN_KINASE_ST"/>
    <property type="match status" value="1"/>
</dbReference>
<evidence type="ECO:0000256" key="3">
    <source>
        <dbReference type="ARBA" id="ARBA00022475"/>
    </source>
</evidence>
<dbReference type="Pfam" id="PF00069">
    <property type="entry name" value="Pkinase"/>
    <property type="match status" value="1"/>
</dbReference>
<dbReference type="InterPro" id="IPR051420">
    <property type="entry name" value="Ser_Thr_Kinases_DiverseReg"/>
</dbReference>
<dbReference type="EC" id="2.7.11.1" evidence="2"/>
<proteinExistence type="predicted"/>
<dbReference type="Pfam" id="PF13855">
    <property type="entry name" value="LRR_8"/>
    <property type="match status" value="3"/>
</dbReference>
<organism evidence="23">
    <name type="scientific">Oryza glumipatula</name>
    <dbReference type="NCBI Taxonomy" id="40148"/>
    <lineage>
        <taxon>Eukaryota</taxon>
        <taxon>Viridiplantae</taxon>
        <taxon>Streptophyta</taxon>
        <taxon>Embryophyta</taxon>
        <taxon>Tracheophyta</taxon>
        <taxon>Spermatophyta</taxon>
        <taxon>Magnoliopsida</taxon>
        <taxon>Liliopsida</taxon>
        <taxon>Poales</taxon>
        <taxon>Poaceae</taxon>
        <taxon>BOP clade</taxon>
        <taxon>Oryzoideae</taxon>
        <taxon>Oryzeae</taxon>
        <taxon>Oryzinae</taxon>
        <taxon>Oryza</taxon>
    </lineage>
</organism>
<reference evidence="23" key="1">
    <citation type="submission" date="2015-04" db="UniProtKB">
        <authorList>
            <consortium name="EnsemblPlants"/>
        </authorList>
    </citation>
    <scope>IDENTIFICATION</scope>
</reference>
<dbReference type="InterPro" id="IPR032675">
    <property type="entry name" value="LRR_dom_sf"/>
</dbReference>
<dbReference type="FunFam" id="3.80.10.10:FF:000095">
    <property type="entry name" value="LRR receptor-like serine/threonine-protein kinase GSO1"/>
    <property type="match status" value="1"/>
</dbReference>
<feature type="transmembrane region" description="Helical" evidence="21">
    <location>
        <begin position="602"/>
        <end position="624"/>
    </location>
</feature>
<comment type="catalytic activity">
    <reaction evidence="18">
        <text>L-threonyl-[protein] + ATP = O-phospho-L-threonyl-[protein] + ADP + H(+)</text>
        <dbReference type="Rhea" id="RHEA:46608"/>
        <dbReference type="Rhea" id="RHEA-COMP:11060"/>
        <dbReference type="Rhea" id="RHEA-COMP:11605"/>
        <dbReference type="ChEBI" id="CHEBI:15378"/>
        <dbReference type="ChEBI" id="CHEBI:30013"/>
        <dbReference type="ChEBI" id="CHEBI:30616"/>
        <dbReference type="ChEBI" id="CHEBI:61977"/>
        <dbReference type="ChEBI" id="CHEBI:456216"/>
        <dbReference type="EC" id="2.7.11.1"/>
    </reaction>
</comment>
<evidence type="ECO:0000256" key="17">
    <source>
        <dbReference type="ARBA" id="ARBA00023180"/>
    </source>
</evidence>
<dbReference type="SMART" id="SM00220">
    <property type="entry name" value="S_TKc"/>
    <property type="match status" value="1"/>
</dbReference>
<evidence type="ECO:0000256" key="14">
    <source>
        <dbReference type="ARBA" id="ARBA00022989"/>
    </source>
</evidence>
<dbReference type="FunFam" id="3.80.10.10:FF:000288">
    <property type="entry name" value="LRR receptor-like serine/threonine-protein kinase EFR"/>
    <property type="match status" value="1"/>
</dbReference>
<dbReference type="STRING" id="40148.A0A0E0AFB8"/>
<evidence type="ECO:0000256" key="9">
    <source>
        <dbReference type="ARBA" id="ARBA00022729"/>
    </source>
</evidence>
<evidence type="ECO:0000256" key="6">
    <source>
        <dbReference type="ARBA" id="ARBA00022614"/>
    </source>
</evidence>
<keyword evidence="16" id="KW-0675">Receptor</keyword>
<keyword evidence="13 20" id="KW-0067">ATP-binding</keyword>
<dbReference type="SUPFAM" id="SSF52058">
    <property type="entry name" value="L domain-like"/>
    <property type="match status" value="2"/>
</dbReference>
<keyword evidence="15 21" id="KW-0472">Membrane</keyword>
<evidence type="ECO:0000256" key="5">
    <source>
        <dbReference type="ARBA" id="ARBA00022553"/>
    </source>
</evidence>
<dbReference type="AlphaFoldDB" id="A0A0E0AFB8"/>
<keyword evidence="9" id="KW-0732">Signal</keyword>
<dbReference type="SMART" id="SM00369">
    <property type="entry name" value="LRR_TYP"/>
    <property type="match status" value="9"/>
</dbReference>
<evidence type="ECO:0000256" key="2">
    <source>
        <dbReference type="ARBA" id="ARBA00012513"/>
    </source>
</evidence>
<dbReference type="GO" id="GO:0005886">
    <property type="term" value="C:plasma membrane"/>
    <property type="evidence" value="ECO:0007669"/>
    <property type="project" value="UniProtKB-SubCell"/>
</dbReference>
<comment type="subcellular location">
    <subcellularLocation>
        <location evidence="1">Cell membrane</location>
        <topology evidence="1">Single-pass membrane protein</topology>
    </subcellularLocation>
</comment>
<feature type="domain" description="Protein kinase" evidence="22">
    <location>
        <begin position="603"/>
        <end position="927"/>
    </location>
</feature>
<keyword evidence="24" id="KW-1185">Reference proteome</keyword>
<dbReference type="eggNOG" id="ENOG502QPYS">
    <property type="taxonomic scope" value="Eukaryota"/>
</dbReference>
<dbReference type="Pfam" id="PF00560">
    <property type="entry name" value="LRR_1"/>
    <property type="match status" value="3"/>
</dbReference>
<evidence type="ECO:0000256" key="18">
    <source>
        <dbReference type="ARBA" id="ARBA00047899"/>
    </source>
</evidence>
<dbReference type="InterPro" id="IPR000719">
    <property type="entry name" value="Prot_kinase_dom"/>
</dbReference>
<keyword evidence="5" id="KW-0597">Phosphoprotein</keyword>
<dbReference type="GO" id="GO:0004674">
    <property type="term" value="F:protein serine/threonine kinase activity"/>
    <property type="evidence" value="ECO:0007669"/>
    <property type="project" value="UniProtKB-KW"/>
</dbReference>
<evidence type="ECO:0000256" key="4">
    <source>
        <dbReference type="ARBA" id="ARBA00022527"/>
    </source>
</evidence>
<keyword evidence="6" id="KW-0433">Leucine-rich repeat</keyword>
<evidence type="ECO:0000256" key="10">
    <source>
        <dbReference type="ARBA" id="ARBA00022737"/>
    </source>
</evidence>
<comment type="catalytic activity">
    <reaction evidence="19">
        <text>L-seryl-[protein] + ATP = O-phospho-L-seryl-[protein] + ADP + H(+)</text>
        <dbReference type="Rhea" id="RHEA:17989"/>
        <dbReference type="Rhea" id="RHEA-COMP:9863"/>
        <dbReference type="Rhea" id="RHEA-COMP:11604"/>
        <dbReference type="ChEBI" id="CHEBI:15378"/>
        <dbReference type="ChEBI" id="CHEBI:29999"/>
        <dbReference type="ChEBI" id="CHEBI:30616"/>
        <dbReference type="ChEBI" id="CHEBI:83421"/>
        <dbReference type="ChEBI" id="CHEBI:456216"/>
        <dbReference type="EC" id="2.7.11.1"/>
    </reaction>
</comment>
<dbReference type="PANTHER" id="PTHR48005">
    <property type="entry name" value="LEUCINE RICH REPEAT KINASE 2"/>
    <property type="match status" value="1"/>
</dbReference>
<reference evidence="23" key="2">
    <citation type="submission" date="2018-05" db="EMBL/GenBank/DDBJ databases">
        <title>OgluRS3 (Oryza glumaepatula Reference Sequence Version 3).</title>
        <authorList>
            <person name="Zhang J."/>
            <person name="Kudrna D."/>
            <person name="Lee S."/>
            <person name="Talag J."/>
            <person name="Welchert J."/>
            <person name="Wing R.A."/>
        </authorList>
    </citation>
    <scope>NUCLEOTIDE SEQUENCE [LARGE SCALE GENOMIC DNA]</scope>
</reference>
<dbReference type="Proteomes" id="UP000026961">
    <property type="component" value="Chromosome 7"/>
</dbReference>
<dbReference type="InterPro" id="IPR001611">
    <property type="entry name" value="Leu-rich_rpt"/>
</dbReference>
<name>A0A0E0AFB8_9ORYZ</name>
<dbReference type="Gramene" id="OGLUM07G01380.1">
    <property type="protein sequence ID" value="OGLUM07G01380.1"/>
    <property type="gene ID" value="OGLUM07G01380"/>
</dbReference>
<evidence type="ECO:0000256" key="1">
    <source>
        <dbReference type="ARBA" id="ARBA00004162"/>
    </source>
</evidence>
<evidence type="ECO:0000256" key="13">
    <source>
        <dbReference type="ARBA" id="ARBA00022840"/>
    </source>
</evidence>
<keyword evidence="14 21" id="KW-1133">Transmembrane helix</keyword>
<dbReference type="InterPro" id="IPR017441">
    <property type="entry name" value="Protein_kinase_ATP_BS"/>
</dbReference>
<dbReference type="Gene3D" id="1.10.510.10">
    <property type="entry name" value="Transferase(Phosphotransferase) domain 1"/>
    <property type="match status" value="1"/>
</dbReference>
<protein>
    <recommendedName>
        <fullName evidence="2">non-specific serine/threonine protein kinase</fullName>
        <ecNumber evidence="2">2.7.11.1</ecNumber>
    </recommendedName>
</protein>
<keyword evidence="3" id="KW-1003">Cell membrane</keyword>
<keyword evidence="7" id="KW-0808">Transferase</keyword>
<dbReference type="Gene3D" id="3.30.200.20">
    <property type="entry name" value="Phosphorylase Kinase, domain 1"/>
    <property type="match status" value="1"/>
</dbReference>
<dbReference type="InterPro" id="IPR003591">
    <property type="entry name" value="Leu-rich_rpt_typical-subtyp"/>
</dbReference>
<evidence type="ECO:0000256" key="16">
    <source>
        <dbReference type="ARBA" id="ARBA00023170"/>
    </source>
</evidence>
<dbReference type="FunFam" id="3.80.10.10:FF:000041">
    <property type="entry name" value="LRR receptor-like serine/threonine-protein kinase ERECTA"/>
    <property type="match status" value="1"/>
</dbReference>
<evidence type="ECO:0000313" key="23">
    <source>
        <dbReference type="EnsemblPlants" id="OGLUM07G01380.1"/>
    </source>
</evidence>
<feature type="binding site" evidence="20">
    <location>
        <position position="687"/>
    </location>
    <ligand>
        <name>ATP</name>
        <dbReference type="ChEBI" id="CHEBI:30616"/>
    </ligand>
</feature>
<dbReference type="PROSITE" id="PS00107">
    <property type="entry name" value="PROTEIN_KINASE_ATP"/>
    <property type="match status" value="1"/>
</dbReference>
<keyword evidence="4" id="KW-0723">Serine/threonine-protein kinase</keyword>
<evidence type="ECO:0000256" key="7">
    <source>
        <dbReference type="ARBA" id="ARBA00022679"/>
    </source>
</evidence>
<evidence type="ECO:0000259" key="22">
    <source>
        <dbReference type="PROSITE" id="PS50011"/>
    </source>
</evidence>
<evidence type="ECO:0000256" key="21">
    <source>
        <dbReference type="SAM" id="Phobius"/>
    </source>
</evidence>
<keyword evidence="12" id="KW-0418">Kinase</keyword>
<dbReference type="PROSITE" id="PS50011">
    <property type="entry name" value="PROTEIN_KINASE_DOM"/>
    <property type="match status" value="1"/>
</dbReference>
<evidence type="ECO:0000256" key="20">
    <source>
        <dbReference type="PROSITE-ProRule" id="PRU10141"/>
    </source>
</evidence>
<evidence type="ECO:0000256" key="12">
    <source>
        <dbReference type="ARBA" id="ARBA00022777"/>
    </source>
</evidence>
<dbReference type="PANTHER" id="PTHR48005:SF88">
    <property type="entry name" value="PROTEIN KINASE DOMAIN-CONTAINING PROTEIN"/>
    <property type="match status" value="1"/>
</dbReference>
<dbReference type="FunFam" id="1.10.510.10:FF:000358">
    <property type="entry name" value="Putative leucine-rich repeat receptor-like serine/threonine-protein kinase"/>
    <property type="match status" value="1"/>
</dbReference>
<sequence length="949" mass="103375">MSSWNTTTAAAAAAHFCGWKGVTCDGERRRVAALDLAGHTLSGRISASLRNMSRLASLNLSSNLLSGPLPPQLGSLRELVVLDLGGNSLQGSIPEALTNCTKLRTLDISRNHLVGDITPNIALLSNLRNLWLYSNNLTGIIPPGIGNITSLNTVILQGNMLEGSIPDELGRLSNMSYLLLGGNRLSGRIPDVLFNLSYVQEIALPYNRLHGPLPSDLGNFIPNLQQLILGANMLEGRIPDSLGNASQLQWLHLGYNQRLTGRIPPSLGKLMKLEKIGLDMSNLEARDSWGWEFLDALSNCTRLNMVSLHQNLLQGVLPNSIGNLSSSMNNLVLSNNMLSGLVPSSIGNLHRLTKLGLDFNSFTGPIDGWIGSMVNLQALYLDSNNFTGNIPASIGNISKMSELFLSDNQFHGLIPSSLGKLRQLSKLDLRYNNLEGNIPKEVFTVPTIVQCGLSHNNLQGLIPSLSSLQQLSYLDLSSNKLTGEIPPTLGTCQQLETINMGQNFLSGSIPTSLGNLSILTMLNLSHNNLTGSIPIALSKLQFLTQLDLSDNHLEGKVPTDGVFRNATAISLEGNRQLCGGVLELHMPSCPTVYKSKTGRRHFLVKVLVPTLGILCLIFLAYLAIFRKKMFRKQLPLLPSSDQFAIVSFKDLAQATENFAESNLIGRGSYGSVYKGTLTQENMVVAVKVFHLDMQGNDFKALVYKFMPNGNLDTWLHPASGTNASNQLSLSQRIKIAVDIADALQYLHHDCENPIIHCDLKPSNVLLDHDMTAHLGDFGIAHFYLKSKSPAVGDSSSISSIGLKGTIGYIAPEYAGGGFLSTSGDIYSFGVVLLELLTGKRPTDPLFCNGLSIVSFVERNYPDVIAHIIDTYLREDRKELPPAMLDEEKAVHGQLLLDMLGVALSCTRQNPSERVNMRDAAAKLHVIKISYISGMESKVTRDQMFTRKPA</sequence>
<keyword evidence="11 20" id="KW-0547">Nucleotide-binding</keyword>
<evidence type="ECO:0000256" key="15">
    <source>
        <dbReference type="ARBA" id="ARBA00023136"/>
    </source>
</evidence>
<keyword evidence="8 21" id="KW-0812">Transmembrane</keyword>
<evidence type="ECO:0000313" key="24">
    <source>
        <dbReference type="Proteomes" id="UP000026961"/>
    </source>
</evidence>
<dbReference type="InterPro" id="IPR011009">
    <property type="entry name" value="Kinase-like_dom_sf"/>
</dbReference>
<dbReference type="HOGENOM" id="CLU_000288_22_0_1"/>
<accession>A0A0E0AFB8</accession>
<dbReference type="SUPFAM" id="SSF56112">
    <property type="entry name" value="Protein kinase-like (PK-like)"/>
    <property type="match status" value="1"/>
</dbReference>
<dbReference type="EnsemblPlants" id="OGLUM07G01380.1">
    <property type="protein sequence ID" value="OGLUM07G01380.1"/>
    <property type="gene ID" value="OGLUM07G01380"/>
</dbReference>